<comment type="caution">
    <text evidence="3">The sequence shown here is derived from an EMBL/GenBank/DDBJ whole genome shotgun (WGS) entry which is preliminary data.</text>
</comment>
<sequence length="357" mass="40222">MLQALAERQRPWVRLLMLRWQASSFPAFFSWWGAELMACLPASWHTAIKPVKTQRLLFFQGDTFCTDPWASQQSTVEPGTVVLVLLPSQLLIHELLLPAAAAQNLASVLSYEMDKYTPYKASQVYFDFAREPTEHRTLVGIRLAAVNRERLDTLLDQAQQAGHLIASVDVLDEHGVRLNVNLLPPHRRLQIRRTFMRPFPALVVVGLVLIITTMLLWLHNRQQALEEMQREVKALQQQTQHVQAINQQINDTLNAQRYVVERRAQTTSMSALLNELTQCITLDTTLEYLDISVDGQVSLTGHSNQASALMSSMKSCSSLTAINFQGAIQPDSATGKDRFTLLATLRKMEASHAPKTP</sequence>
<name>A0ABY2TW90_9PSED</name>
<dbReference type="PANTHER" id="PTHR40278">
    <property type="entry name" value="DNA UTILIZATION PROTEIN HOFN"/>
    <property type="match status" value="1"/>
</dbReference>
<dbReference type="RefSeq" id="WP_138454075.1">
    <property type="nucleotide sequence ID" value="NZ_VBVZ01000805.1"/>
</dbReference>
<evidence type="ECO:0000256" key="2">
    <source>
        <dbReference type="SAM" id="Phobius"/>
    </source>
</evidence>
<keyword evidence="2" id="KW-0812">Transmembrane</keyword>
<dbReference type="SUPFAM" id="SSF53067">
    <property type="entry name" value="Actin-like ATPase domain"/>
    <property type="match status" value="1"/>
</dbReference>
<keyword evidence="4" id="KW-1185">Reference proteome</keyword>
<accession>A0ABY2TW90</accession>
<dbReference type="Proteomes" id="UP000304941">
    <property type="component" value="Unassembled WGS sequence"/>
</dbReference>
<keyword evidence="1" id="KW-0175">Coiled coil</keyword>
<keyword evidence="2" id="KW-1133">Transmembrane helix</keyword>
<evidence type="ECO:0000313" key="4">
    <source>
        <dbReference type="Proteomes" id="UP000304941"/>
    </source>
</evidence>
<dbReference type="InterPro" id="IPR052534">
    <property type="entry name" value="Extracell_DNA_Util/SecSys_Comp"/>
</dbReference>
<dbReference type="EMBL" id="VBVZ01000805">
    <property type="protein sequence ID" value="TLG87421.1"/>
    <property type="molecule type" value="Genomic_DNA"/>
</dbReference>
<reference evidence="3 4" key="1">
    <citation type="submission" date="2019-05" db="EMBL/GenBank/DDBJ databases">
        <title>Pseudomonas edaphica sp. nov., isolated from rhizospheric soil of Cistus ladanifer L. in Spain.</title>
        <authorList>
            <person name="Peix A."/>
        </authorList>
    </citation>
    <scope>NUCLEOTIDE SEQUENCE [LARGE SCALE GENOMIC DNA]</scope>
    <source>
        <strain evidence="3 4">RD25</strain>
    </source>
</reference>
<dbReference type="InterPro" id="IPR043129">
    <property type="entry name" value="ATPase_NBD"/>
</dbReference>
<evidence type="ECO:0000313" key="3">
    <source>
        <dbReference type="EMBL" id="TLG87421.1"/>
    </source>
</evidence>
<organism evidence="3 4">
    <name type="scientific">Pseudomonas edaphica</name>
    <dbReference type="NCBI Taxonomy" id="2006980"/>
    <lineage>
        <taxon>Bacteria</taxon>
        <taxon>Pseudomonadati</taxon>
        <taxon>Pseudomonadota</taxon>
        <taxon>Gammaproteobacteria</taxon>
        <taxon>Pseudomonadales</taxon>
        <taxon>Pseudomonadaceae</taxon>
        <taxon>Pseudomonas</taxon>
    </lineage>
</organism>
<gene>
    <name evidence="3" type="ORF">FEM54_30655</name>
</gene>
<evidence type="ECO:0000256" key="1">
    <source>
        <dbReference type="SAM" id="Coils"/>
    </source>
</evidence>
<dbReference type="PANTHER" id="PTHR40278:SF1">
    <property type="entry name" value="DNA UTILIZATION PROTEIN HOFN"/>
    <property type="match status" value="1"/>
</dbReference>
<dbReference type="Gene3D" id="3.30.420.380">
    <property type="match status" value="1"/>
</dbReference>
<feature type="transmembrane region" description="Helical" evidence="2">
    <location>
        <begin position="199"/>
        <end position="218"/>
    </location>
</feature>
<feature type="coiled-coil region" evidence="1">
    <location>
        <begin position="218"/>
        <end position="245"/>
    </location>
</feature>
<protein>
    <submittedName>
        <fullName evidence="3">General secretion pathway protein GspL</fullName>
    </submittedName>
</protein>
<proteinExistence type="predicted"/>
<keyword evidence="2" id="KW-0472">Membrane</keyword>